<reference evidence="1" key="1">
    <citation type="submission" date="2018-07" db="EMBL/GenBank/DDBJ databases">
        <authorList>
            <consortium name="Genoscope - CEA"/>
            <person name="William W."/>
        </authorList>
    </citation>
    <scope>NUCLEOTIDE SEQUENCE</scope>
    <source>
        <strain evidence="1">IK1</strain>
    </source>
</reference>
<gene>
    <name evidence="1" type="ORF">TRIP_B350134</name>
</gene>
<proteinExistence type="predicted"/>
<protein>
    <submittedName>
        <fullName evidence="1">Uncharacterized protein</fullName>
    </submittedName>
</protein>
<dbReference type="EMBL" id="UPXX01000029">
    <property type="protein sequence ID" value="VBB44969.1"/>
    <property type="molecule type" value="Genomic_DNA"/>
</dbReference>
<evidence type="ECO:0000313" key="1">
    <source>
        <dbReference type="EMBL" id="VBB44969.1"/>
    </source>
</evidence>
<name>A0A653AA68_UNCDX</name>
<accession>A0A653AA68</accession>
<dbReference type="AlphaFoldDB" id="A0A653AA68"/>
<organism evidence="1">
    <name type="scientific">Uncultured Desulfatiglans sp</name>
    <dbReference type="NCBI Taxonomy" id="1748965"/>
    <lineage>
        <taxon>Bacteria</taxon>
        <taxon>Pseudomonadati</taxon>
        <taxon>Thermodesulfobacteriota</taxon>
        <taxon>Desulfobacteria</taxon>
        <taxon>Desulfatiglandales</taxon>
        <taxon>Desulfatiglandaceae</taxon>
        <taxon>Desulfatiglans</taxon>
        <taxon>environmental samples</taxon>
    </lineage>
</organism>
<sequence>MLRNFRKEMEDTRCEVAAAMAETVPSKEFRAAVILAVIHLGLVESKIHKTTNLEERRTRINEFNRVKNAIEKGIGLLQNNQPGRRLLPENQKKSLP</sequence>